<dbReference type="SUPFAM" id="SSF50494">
    <property type="entry name" value="Trypsin-like serine proteases"/>
    <property type="match status" value="1"/>
</dbReference>
<organism evidence="1">
    <name type="scientific">mine drainage metagenome</name>
    <dbReference type="NCBI Taxonomy" id="410659"/>
    <lineage>
        <taxon>unclassified sequences</taxon>
        <taxon>metagenomes</taxon>
        <taxon>ecological metagenomes</taxon>
    </lineage>
</organism>
<reference evidence="1" key="2">
    <citation type="journal article" date="2014" name="ISME J.">
        <title>Microbial stratification in low pH oxic and suboxic macroscopic growths along an acid mine drainage.</title>
        <authorList>
            <person name="Mendez-Garcia C."/>
            <person name="Mesa V."/>
            <person name="Sprenger R.R."/>
            <person name="Richter M."/>
            <person name="Diez M.S."/>
            <person name="Solano J."/>
            <person name="Bargiela R."/>
            <person name="Golyshina O.V."/>
            <person name="Manteca A."/>
            <person name="Ramos J.L."/>
            <person name="Gallego J.R."/>
            <person name="Llorente I."/>
            <person name="Martins Dos Santos V.A."/>
            <person name="Jensen O.N."/>
            <person name="Pelaez A.I."/>
            <person name="Sanchez J."/>
            <person name="Ferrer M."/>
        </authorList>
    </citation>
    <scope>NUCLEOTIDE SEQUENCE</scope>
</reference>
<keyword evidence="1" id="KW-0645">Protease</keyword>
<dbReference type="EMBL" id="AUZX01014731">
    <property type="protein sequence ID" value="EQD31399.1"/>
    <property type="molecule type" value="Genomic_DNA"/>
</dbReference>
<protein>
    <submittedName>
        <fullName evidence="1">Serine protease</fullName>
    </submittedName>
</protein>
<dbReference type="AlphaFoldDB" id="T0ZRP1"/>
<evidence type="ECO:0000313" key="1">
    <source>
        <dbReference type="EMBL" id="EQD31399.1"/>
    </source>
</evidence>
<keyword evidence="1" id="KW-0378">Hydrolase</keyword>
<accession>T0ZRP1</accession>
<sequence length="82" mass="9170">MAGFNEEGKGELGAGSLVTRRGDVLTNAHVIMDKETGRPFVHLFVYYKPDKLSGDPALDLRHRTSATLERYDTRLDLAILRP</sequence>
<dbReference type="InterPro" id="IPR009003">
    <property type="entry name" value="Peptidase_S1_PA"/>
</dbReference>
<name>T0ZRP1_9ZZZZ</name>
<dbReference type="Gene3D" id="2.40.10.10">
    <property type="entry name" value="Trypsin-like serine proteases"/>
    <property type="match status" value="1"/>
</dbReference>
<dbReference type="GO" id="GO:0008233">
    <property type="term" value="F:peptidase activity"/>
    <property type="evidence" value="ECO:0007669"/>
    <property type="project" value="UniProtKB-KW"/>
</dbReference>
<dbReference type="InterPro" id="IPR043504">
    <property type="entry name" value="Peptidase_S1_PA_chymotrypsin"/>
</dbReference>
<gene>
    <name evidence="1" type="ORF">B1A_19962</name>
</gene>
<feature type="non-terminal residue" evidence="1">
    <location>
        <position position="82"/>
    </location>
</feature>
<dbReference type="GO" id="GO:0006508">
    <property type="term" value="P:proteolysis"/>
    <property type="evidence" value="ECO:0007669"/>
    <property type="project" value="UniProtKB-KW"/>
</dbReference>
<proteinExistence type="predicted"/>
<reference evidence="1" key="1">
    <citation type="submission" date="2013-08" db="EMBL/GenBank/DDBJ databases">
        <authorList>
            <person name="Mendez C."/>
            <person name="Richter M."/>
            <person name="Ferrer M."/>
            <person name="Sanchez J."/>
        </authorList>
    </citation>
    <scope>NUCLEOTIDE SEQUENCE</scope>
</reference>
<comment type="caution">
    <text evidence="1">The sequence shown here is derived from an EMBL/GenBank/DDBJ whole genome shotgun (WGS) entry which is preliminary data.</text>
</comment>